<dbReference type="InterPro" id="IPR058637">
    <property type="entry name" value="YknX-like_C"/>
</dbReference>
<accession>A0A368JMI8</accession>
<evidence type="ECO:0000259" key="3">
    <source>
        <dbReference type="Pfam" id="PF25973"/>
    </source>
</evidence>
<comment type="caution">
    <text evidence="5">The sequence shown here is derived from an EMBL/GenBank/DDBJ whole genome shotgun (WGS) entry which is preliminary data.</text>
</comment>
<dbReference type="EMBL" id="QOWE01000010">
    <property type="protein sequence ID" value="RCR68889.1"/>
    <property type="molecule type" value="Genomic_DNA"/>
</dbReference>
<dbReference type="Proteomes" id="UP000253383">
    <property type="component" value="Unassembled WGS sequence"/>
</dbReference>
<dbReference type="Pfam" id="PF25954">
    <property type="entry name" value="Beta-barrel_RND_2"/>
    <property type="match status" value="1"/>
</dbReference>
<evidence type="ECO:0000256" key="1">
    <source>
        <dbReference type="ARBA" id="ARBA00009477"/>
    </source>
</evidence>
<dbReference type="SUPFAM" id="SSF111369">
    <property type="entry name" value="HlyD-like secretion proteins"/>
    <property type="match status" value="1"/>
</dbReference>
<dbReference type="Gene3D" id="2.40.30.170">
    <property type="match status" value="1"/>
</dbReference>
<evidence type="ECO:0000259" key="4">
    <source>
        <dbReference type="Pfam" id="PF25989"/>
    </source>
</evidence>
<dbReference type="GO" id="GO:0015562">
    <property type="term" value="F:efflux transmembrane transporter activity"/>
    <property type="evidence" value="ECO:0007669"/>
    <property type="project" value="TreeGrafter"/>
</dbReference>
<protein>
    <submittedName>
        <fullName evidence="5">Efflux RND transporter periplasmic adaptor subunit</fullName>
    </submittedName>
</protein>
<dbReference type="NCBIfam" id="TIGR01730">
    <property type="entry name" value="RND_mfp"/>
    <property type="match status" value="1"/>
</dbReference>
<dbReference type="Gene3D" id="2.40.50.100">
    <property type="match status" value="1"/>
</dbReference>
<evidence type="ECO:0000259" key="2">
    <source>
        <dbReference type="Pfam" id="PF25954"/>
    </source>
</evidence>
<reference evidence="5 6" key="1">
    <citation type="submission" date="2018-07" db="EMBL/GenBank/DDBJ databases">
        <title>Genome analysis of Larkinella rosea.</title>
        <authorList>
            <person name="Zhou Z."/>
            <person name="Wang G."/>
        </authorList>
    </citation>
    <scope>NUCLEOTIDE SEQUENCE [LARGE SCALE GENOMIC DNA]</scope>
    <source>
        <strain evidence="6">zzj9</strain>
    </source>
</reference>
<comment type="similarity">
    <text evidence="1">Belongs to the membrane fusion protein (MFP) (TC 8.A.1) family.</text>
</comment>
<feature type="domain" description="CusB-like beta-barrel" evidence="2">
    <location>
        <begin position="225"/>
        <end position="296"/>
    </location>
</feature>
<dbReference type="PANTHER" id="PTHR30469">
    <property type="entry name" value="MULTIDRUG RESISTANCE PROTEIN MDTA"/>
    <property type="match status" value="1"/>
</dbReference>
<proteinExistence type="inferred from homology"/>
<dbReference type="Pfam" id="PF25989">
    <property type="entry name" value="YknX_C"/>
    <property type="match status" value="1"/>
</dbReference>
<name>A0A368JMI8_9BACT</name>
<gene>
    <name evidence="5" type="ORF">DUE52_13400</name>
</gene>
<dbReference type="InterPro" id="IPR006143">
    <property type="entry name" value="RND_pump_MFP"/>
</dbReference>
<dbReference type="GO" id="GO:1990281">
    <property type="term" value="C:efflux pump complex"/>
    <property type="evidence" value="ECO:0007669"/>
    <property type="project" value="TreeGrafter"/>
</dbReference>
<dbReference type="InterPro" id="IPR058647">
    <property type="entry name" value="BSH_CzcB-like"/>
</dbReference>
<dbReference type="AlphaFoldDB" id="A0A368JMI8"/>
<dbReference type="RefSeq" id="WP_114406528.1">
    <property type="nucleotide sequence ID" value="NZ_QOWE01000010.1"/>
</dbReference>
<organism evidence="5 6">
    <name type="scientific">Larkinella punicea</name>
    <dbReference type="NCBI Taxonomy" id="2315727"/>
    <lineage>
        <taxon>Bacteria</taxon>
        <taxon>Pseudomonadati</taxon>
        <taxon>Bacteroidota</taxon>
        <taxon>Cytophagia</taxon>
        <taxon>Cytophagales</taxon>
        <taxon>Spirosomataceae</taxon>
        <taxon>Larkinella</taxon>
    </lineage>
</organism>
<dbReference type="Pfam" id="PF25973">
    <property type="entry name" value="BSH_CzcB"/>
    <property type="match status" value="1"/>
</dbReference>
<dbReference type="Gene3D" id="1.10.287.470">
    <property type="entry name" value="Helix hairpin bin"/>
    <property type="match status" value="1"/>
</dbReference>
<sequence>MNRLINRVGYSVLAVFSGILVVSSLNGCHSSEGKTEKTAVAEELQPLEVIALRKGKLSSSLQIPGELVAFRDVDIYAKVSGFIKSIHADVGTEVKEGQLLALAEAPELNAQLSAAQSRLKSQEALYIASKANYDRYVDAAKTPGTVAQTMIEQTLAKKESDMAQLEAAKSSYREVSDMRKYLEIRAPFSGIISLRNVSTGAYIGPSGKGSEFPLFVLTEQKRLRLVIAVPEAYTGYVDLNDEVTFTVKAYPDKKFSGKVKRLAGALDKRLRSERTEVDVVNNDRKLLPGMIAEVTIPLPTKNTTFVVPKSAVINATTGVFIVKVINQKAEWVPVQKGLEDGDSVEVFGEVKEGDQILTTATEEVRNGSAIRSVKQRT</sequence>
<dbReference type="Gene3D" id="2.40.420.20">
    <property type="match status" value="1"/>
</dbReference>
<dbReference type="OrthoDB" id="9806939at2"/>
<dbReference type="FunFam" id="2.40.30.170:FF:000010">
    <property type="entry name" value="Efflux RND transporter periplasmic adaptor subunit"/>
    <property type="match status" value="1"/>
</dbReference>
<evidence type="ECO:0000313" key="5">
    <source>
        <dbReference type="EMBL" id="RCR68889.1"/>
    </source>
</evidence>
<dbReference type="InterPro" id="IPR058792">
    <property type="entry name" value="Beta-barrel_RND_2"/>
</dbReference>
<feature type="domain" description="YknX-like C-terminal permuted SH3-like" evidence="4">
    <location>
        <begin position="306"/>
        <end position="371"/>
    </location>
</feature>
<keyword evidence="6" id="KW-1185">Reference proteome</keyword>
<dbReference type="PANTHER" id="PTHR30469:SF37">
    <property type="entry name" value="RAGD PROTEIN"/>
    <property type="match status" value="1"/>
</dbReference>
<evidence type="ECO:0000313" key="6">
    <source>
        <dbReference type="Proteomes" id="UP000253383"/>
    </source>
</evidence>
<feature type="domain" description="CzcB-like barrel-sandwich hybrid" evidence="3">
    <location>
        <begin position="73"/>
        <end position="204"/>
    </location>
</feature>